<dbReference type="EMBL" id="LAQJ01000222">
    <property type="protein sequence ID" value="KKO19054.1"/>
    <property type="molecule type" value="Genomic_DNA"/>
</dbReference>
<organism evidence="1 2">
    <name type="scientific">Candidatus Brocadia fulgida</name>
    <dbReference type="NCBI Taxonomy" id="380242"/>
    <lineage>
        <taxon>Bacteria</taxon>
        <taxon>Pseudomonadati</taxon>
        <taxon>Planctomycetota</taxon>
        <taxon>Candidatus Brocadiia</taxon>
        <taxon>Candidatus Brocadiales</taxon>
        <taxon>Candidatus Brocadiaceae</taxon>
        <taxon>Candidatus Brocadia</taxon>
    </lineage>
</organism>
<accession>A0A0M2UX34</accession>
<sequence length="53" mass="6405">MFLENPSGAFLNRHHLFMVINCSCKSSREERKMRILCPAPEIRFEFDIRIKYE</sequence>
<proteinExistence type="predicted"/>
<dbReference type="Proteomes" id="UP000034954">
    <property type="component" value="Unassembled WGS sequence"/>
</dbReference>
<reference evidence="1 2" key="1">
    <citation type="journal article" date="2013" name="BMC Microbiol.">
        <title>Identification of the type II cytochrome c maturation pathway in anammox bacteria by comparative genomics.</title>
        <authorList>
            <person name="Ferousi C."/>
            <person name="Speth D.R."/>
            <person name="Reimann J."/>
            <person name="Op den Camp H.J."/>
            <person name="Allen J.W."/>
            <person name="Keltjens J.T."/>
            <person name="Jetten M.S."/>
        </authorList>
    </citation>
    <scope>NUCLEOTIDE SEQUENCE [LARGE SCALE GENOMIC DNA]</scope>
    <source>
        <strain evidence="1">RU1</strain>
    </source>
</reference>
<dbReference type="AlphaFoldDB" id="A0A0M2UX34"/>
<gene>
    <name evidence="1" type="ORF">BROFUL_02235</name>
</gene>
<comment type="caution">
    <text evidence="1">The sequence shown here is derived from an EMBL/GenBank/DDBJ whole genome shotgun (WGS) entry which is preliminary data.</text>
</comment>
<keyword evidence="2" id="KW-1185">Reference proteome</keyword>
<evidence type="ECO:0000313" key="1">
    <source>
        <dbReference type="EMBL" id="KKO19054.1"/>
    </source>
</evidence>
<evidence type="ECO:0000313" key="2">
    <source>
        <dbReference type="Proteomes" id="UP000034954"/>
    </source>
</evidence>
<protein>
    <submittedName>
        <fullName evidence="1">Uncharacterized protein</fullName>
    </submittedName>
</protein>
<name>A0A0M2UX34_9BACT</name>